<reference evidence="1" key="1">
    <citation type="submission" date="2007-03" db="EMBL/GenBank/DDBJ databases">
        <title>Annotation of Culex pipiens quinquefasciatus.</title>
        <authorList>
            <consortium name="The Broad Institute Genome Sequencing Platform"/>
            <person name="Atkinson P.W."/>
            <person name="Hemingway J."/>
            <person name="Christensen B.M."/>
            <person name="Higgs S."/>
            <person name="Kodira C."/>
            <person name="Hannick L."/>
            <person name="Megy K."/>
            <person name="O'Leary S."/>
            <person name="Pearson M."/>
            <person name="Haas B.J."/>
            <person name="Mauceli E."/>
            <person name="Wortman J.R."/>
            <person name="Lee N.H."/>
            <person name="Guigo R."/>
            <person name="Stanke M."/>
            <person name="Alvarado L."/>
            <person name="Amedeo P."/>
            <person name="Antoine C.H."/>
            <person name="Arensburger P."/>
            <person name="Bidwell S.L."/>
            <person name="Crawford M."/>
            <person name="Camaro F."/>
            <person name="Devon K."/>
            <person name="Engels R."/>
            <person name="Hammond M."/>
            <person name="Howarth C."/>
            <person name="Koehrsen M."/>
            <person name="Lawson D."/>
            <person name="Montgomery P."/>
            <person name="Nene V."/>
            <person name="Nusbaum C."/>
            <person name="Puiu D."/>
            <person name="Romero-Severson J."/>
            <person name="Severson D.W."/>
            <person name="Shumway M."/>
            <person name="Sisk P."/>
            <person name="Stolte C."/>
            <person name="Zeng Q."/>
            <person name="Eisenstadt E."/>
            <person name="Fraser-Liggett C."/>
            <person name="Strausberg R."/>
            <person name="Galagan J."/>
            <person name="Birren B."/>
            <person name="Collins F.H."/>
        </authorList>
    </citation>
    <scope>NUCLEOTIDE SEQUENCE [LARGE SCALE GENOMIC DNA]</scope>
    <source>
        <strain evidence="1">JHB</strain>
    </source>
</reference>
<dbReference type="InterPro" id="IPR027413">
    <property type="entry name" value="GROEL-like_equatorial_sf"/>
</dbReference>
<dbReference type="AlphaFoldDB" id="B0WSJ9"/>
<evidence type="ECO:0000313" key="2">
    <source>
        <dbReference type="EnsemblMetazoa" id="CPIJ010232-PA"/>
    </source>
</evidence>
<gene>
    <name evidence="2" type="primary">6042614</name>
    <name evidence="1" type="ORF">CpipJ_CPIJ010232</name>
</gene>
<dbReference type="EMBL" id="DS232073">
    <property type="protein sequence ID" value="EDS33946.1"/>
    <property type="molecule type" value="Genomic_DNA"/>
</dbReference>
<name>B0WSJ9_CULQU</name>
<accession>B0WSJ9</accession>
<sequence>MLMDQMVRIVMTNDRNMTLLEITFQHPVTNSMIMIARNPGRGGGEGTTSYDLAVNIALETVMLPQNNSSQMIVRPVTRLAWSYVKPGRDPPEDAPVHREVLHRSVGFNAVVLSIRLKETSKQLILGRSSLHGMEKSEEVKTIGQLPPVNHLLKRDLGFLIVTSGRETSAADDSTVVECVAADEFGLASSFHRLLR</sequence>
<evidence type="ECO:0000313" key="1">
    <source>
        <dbReference type="EMBL" id="EDS33946.1"/>
    </source>
</evidence>
<protein>
    <submittedName>
        <fullName evidence="1 2">T-complex protein 1 subunit gamma</fullName>
    </submittedName>
</protein>
<evidence type="ECO:0000313" key="3">
    <source>
        <dbReference type="Proteomes" id="UP000002320"/>
    </source>
</evidence>
<organism>
    <name type="scientific">Culex quinquefasciatus</name>
    <name type="common">Southern house mosquito</name>
    <name type="synonym">Culex pungens</name>
    <dbReference type="NCBI Taxonomy" id="7176"/>
    <lineage>
        <taxon>Eukaryota</taxon>
        <taxon>Metazoa</taxon>
        <taxon>Ecdysozoa</taxon>
        <taxon>Arthropoda</taxon>
        <taxon>Hexapoda</taxon>
        <taxon>Insecta</taxon>
        <taxon>Pterygota</taxon>
        <taxon>Neoptera</taxon>
        <taxon>Endopterygota</taxon>
        <taxon>Diptera</taxon>
        <taxon>Nematocera</taxon>
        <taxon>Culicoidea</taxon>
        <taxon>Culicidae</taxon>
        <taxon>Culicinae</taxon>
        <taxon>Culicini</taxon>
        <taxon>Culex</taxon>
        <taxon>Culex</taxon>
    </lineage>
</organism>
<keyword evidence="3" id="KW-1185">Reference proteome</keyword>
<dbReference type="HOGENOM" id="CLU_1397604_0_0_1"/>
<dbReference type="VEuPathDB" id="VectorBase:CPIJ010232"/>
<proteinExistence type="predicted"/>
<dbReference type="STRING" id="7176.B0WSJ9"/>
<dbReference type="Proteomes" id="UP000002320">
    <property type="component" value="Unassembled WGS sequence"/>
</dbReference>
<dbReference type="SUPFAM" id="SSF48592">
    <property type="entry name" value="GroEL equatorial domain-like"/>
    <property type="match status" value="1"/>
</dbReference>
<dbReference type="InParanoid" id="B0WSJ9"/>
<reference evidence="2" key="2">
    <citation type="submission" date="2021-02" db="UniProtKB">
        <authorList>
            <consortium name="EnsemblMetazoa"/>
        </authorList>
    </citation>
    <scope>IDENTIFICATION</scope>
    <source>
        <strain evidence="2">JHB</strain>
    </source>
</reference>
<dbReference type="EnsemblMetazoa" id="CPIJ010232-RA">
    <property type="protein sequence ID" value="CPIJ010232-PA"/>
    <property type="gene ID" value="CPIJ010232"/>
</dbReference>
<dbReference type="KEGG" id="cqu:CpipJ_CPIJ010232"/>